<evidence type="ECO:0000259" key="1">
    <source>
        <dbReference type="Pfam" id="PF13480"/>
    </source>
</evidence>
<sequence length="382" mass="44072">MLRVVEINEIEALATIRANWRKLWLETPYASFFHTLDWLRIYWRHFGRDQRLRVLIVLEGDQMVGVVPLTVVTETTRLGSVRVLTYPLSEWGSYYGPLGVDRYKVLSAAFRHIRETPRDWELFDLRWVALEDMEEDHSFAAMSSGGLIPHRGVWNETSLIDVPESWEKYLATRSPKFRSEIRRKTRRVRRQGRMEMIRYRPEGLAAGDGDPRWDLFGQAYHIALSSWQGSAIHGNTLSHPDVSGFFRETHKAAAELGMLDLCLIYVDGRPAAFLYNYHRAGDVYGLRRGSMPEIHELGIGTVATALTIEDSCRRGDRLIDLGAGSLHAKRSWMTRLSPIGRVTHYPSFEPKSQMLRLTHWWKNGRPTRNVNLTRAQQVADVL</sequence>
<feature type="domain" description="BioF2-like acetyltransferase" evidence="1">
    <location>
        <begin position="176"/>
        <end position="330"/>
    </location>
</feature>
<reference evidence="2 3" key="1">
    <citation type="submission" date="2018-02" db="EMBL/GenBank/DDBJ databases">
        <title>Comparative genomes isolates from brazilian mangrove.</title>
        <authorList>
            <person name="Araujo J.E."/>
            <person name="Taketani R.G."/>
            <person name="Silva M.C.P."/>
            <person name="Loureco M.V."/>
            <person name="Andreote F.D."/>
        </authorList>
    </citation>
    <scope>NUCLEOTIDE SEQUENCE [LARGE SCALE GENOMIC DNA]</scope>
    <source>
        <strain evidence="2 3">NAP PRIS-MGV</strain>
    </source>
</reference>
<dbReference type="InterPro" id="IPR038740">
    <property type="entry name" value="BioF2-like_GNAT_dom"/>
</dbReference>
<dbReference type="Pfam" id="PF13480">
    <property type="entry name" value="Acetyltransf_6"/>
    <property type="match status" value="1"/>
</dbReference>
<evidence type="ECO:0000313" key="2">
    <source>
        <dbReference type="EMBL" id="PQO35354.1"/>
    </source>
</evidence>
<protein>
    <submittedName>
        <fullName evidence="2">Cellulose biosynthesis protein</fullName>
    </submittedName>
</protein>
<dbReference type="AlphaFoldDB" id="A0A2S8FU33"/>
<dbReference type="EMBL" id="PUIB01000015">
    <property type="protein sequence ID" value="PQO35354.1"/>
    <property type="molecule type" value="Genomic_DNA"/>
</dbReference>
<name>A0A2S8FU33_9BACT</name>
<dbReference type="OrthoDB" id="286168at2"/>
<evidence type="ECO:0000313" key="3">
    <source>
        <dbReference type="Proteomes" id="UP000239388"/>
    </source>
</evidence>
<dbReference type="SUPFAM" id="SSF55729">
    <property type="entry name" value="Acyl-CoA N-acyltransferases (Nat)"/>
    <property type="match status" value="1"/>
</dbReference>
<dbReference type="Gene3D" id="3.40.630.30">
    <property type="match status" value="1"/>
</dbReference>
<dbReference type="Proteomes" id="UP000239388">
    <property type="component" value="Unassembled WGS sequence"/>
</dbReference>
<comment type="caution">
    <text evidence="2">The sequence shown here is derived from an EMBL/GenBank/DDBJ whole genome shotgun (WGS) entry which is preliminary data.</text>
</comment>
<gene>
    <name evidence="2" type="ORF">C5Y98_13370</name>
</gene>
<proteinExistence type="predicted"/>
<accession>A0A2S8FU33</accession>
<organism evidence="2 3">
    <name type="scientific">Blastopirellula marina</name>
    <dbReference type="NCBI Taxonomy" id="124"/>
    <lineage>
        <taxon>Bacteria</taxon>
        <taxon>Pseudomonadati</taxon>
        <taxon>Planctomycetota</taxon>
        <taxon>Planctomycetia</taxon>
        <taxon>Pirellulales</taxon>
        <taxon>Pirellulaceae</taxon>
        <taxon>Blastopirellula</taxon>
    </lineage>
</organism>
<dbReference type="RefSeq" id="WP_105354771.1">
    <property type="nucleotide sequence ID" value="NZ_PUIB01000015.1"/>
</dbReference>
<dbReference type="InterPro" id="IPR016181">
    <property type="entry name" value="Acyl_CoA_acyltransferase"/>
</dbReference>